<feature type="transmembrane region" description="Helical" evidence="1">
    <location>
        <begin position="59"/>
        <end position="79"/>
    </location>
</feature>
<proteinExistence type="predicted"/>
<keyword evidence="1" id="KW-1133">Transmembrane helix</keyword>
<sequence length="195" mass="22810">MQKVAIIPDDQMLFSIQELKEKGLSYYKINQMVDQGILIKLNKRFYENTNFQGEESDFYYAYAFVPNGVVCLLSAAVYYNLSTYRPDAIDVAIPRKSKVSTLPDWPELNVCYFTDDRFGVGIKTVKDGNNQFRIYDIEKTVVDIVYYRERIGIEETKEVLTTYLHRSDRNLNRLVQYAQMLKCGDVMKLYLEILV</sequence>
<dbReference type="Proteomes" id="UP001524502">
    <property type="component" value="Unassembled WGS sequence"/>
</dbReference>
<evidence type="ECO:0000313" key="3">
    <source>
        <dbReference type="Proteomes" id="UP001524502"/>
    </source>
</evidence>
<reference evidence="2 3" key="1">
    <citation type="submission" date="2022-06" db="EMBL/GenBank/DDBJ databases">
        <title>Isolation of gut microbiota from human fecal samples.</title>
        <authorList>
            <person name="Pamer E.G."/>
            <person name="Barat B."/>
            <person name="Waligurski E."/>
            <person name="Medina S."/>
            <person name="Paddock L."/>
            <person name="Mostad J."/>
        </authorList>
    </citation>
    <scope>NUCLEOTIDE SEQUENCE [LARGE SCALE GENOMIC DNA]</scope>
    <source>
        <strain evidence="2 3">SL.3.17</strain>
    </source>
</reference>
<dbReference type="RefSeq" id="WP_256132569.1">
    <property type="nucleotide sequence ID" value="NZ_JANFXK010000012.1"/>
</dbReference>
<gene>
    <name evidence="2" type="ORF">NE619_11655</name>
</gene>
<comment type="caution">
    <text evidence="2">The sequence shown here is derived from an EMBL/GenBank/DDBJ whole genome shotgun (WGS) entry which is preliminary data.</text>
</comment>
<dbReference type="EMBL" id="JANFXK010000012">
    <property type="protein sequence ID" value="MCQ4637380.1"/>
    <property type="molecule type" value="Genomic_DNA"/>
</dbReference>
<evidence type="ECO:0008006" key="4">
    <source>
        <dbReference type="Google" id="ProtNLM"/>
    </source>
</evidence>
<keyword evidence="1" id="KW-0812">Transmembrane</keyword>
<protein>
    <recommendedName>
        <fullName evidence="4">Transcriptional regulator, AbiEi antitoxin, Type IV TA system</fullName>
    </recommendedName>
</protein>
<evidence type="ECO:0000313" key="2">
    <source>
        <dbReference type="EMBL" id="MCQ4637380.1"/>
    </source>
</evidence>
<organism evidence="2 3">
    <name type="scientific">Anaerovorax odorimutans</name>
    <dbReference type="NCBI Taxonomy" id="109327"/>
    <lineage>
        <taxon>Bacteria</taxon>
        <taxon>Bacillati</taxon>
        <taxon>Bacillota</taxon>
        <taxon>Clostridia</taxon>
        <taxon>Peptostreptococcales</taxon>
        <taxon>Anaerovoracaceae</taxon>
        <taxon>Anaerovorax</taxon>
    </lineage>
</organism>
<evidence type="ECO:0000256" key="1">
    <source>
        <dbReference type="SAM" id="Phobius"/>
    </source>
</evidence>
<name>A0ABT1RQB5_9FIRM</name>
<keyword evidence="3" id="KW-1185">Reference proteome</keyword>
<accession>A0ABT1RQB5</accession>
<keyword evidence="1" id="KW-0472">Membrane</keyword>